<comment type="caution">
    <text evidence="3">The sequence shown here is derived from an EMBL/GenBank/DDBJ whole genome shotgun (WGS) entry which is preliminary data.</text>
</comment>
<evidence type="ECO:0000259" key="2">
    <source>
        <dbReference type="Pfam" id="PF09990"/>
    </source>
</evidence>
<dbReference type="InterPro" id="IPR019251">
    <property type="entry name" value="DUF2231_TM"/>
</dbReference>
<evidence type="ECO:0000313" key="3">
    <source>
        <dbReference type="EMBL" id="MBC2907418.1"/>
    </source>
</evidence>
<proteinExistence type="predicted"/>
<keyword evidence="1" id="KW-0472">Membrane</keyword>
<feature type="transmembrane region" description="Helical" evidence="1">
    <location>
        <begin position="124"/>
        <end position="143"/>
    </location>
</feature>
<reference evidence="3 4" key="1">
    <citation type="submission" date="2020-08" db="EMBL/GenBank/DDBJ databases">
        <title>Streptomyces sp. PSKA01 genome sequencing and assembly.</title>
        <authorList>
            <person name="Mandal S."/>
            <person name="Maiti P.K."/>
            <person name="Das P."/>
        </authorList>
    </citation>
    <scope>NUCLEOTIDE SEQUENCE [LARGE SCALE GENOMIC DNA]</scope>
    <source>
        <strain evidence="3 4">PSKA01</strain>
    </source>
</reference>
<protein>
    <recommendedName>
        <fullName evidence="2">DUF2231 domain-containing protein</fullName>
    </recommendedName>
</protein>
<feature type="transmembrane region" description="Helical" evidence="1">
    <location>
        <begin position="87"/>
        <end position="104"/>
    </location>
</feature>
<sequence>MLDTLFGLPAHPLIVHATVVAVPAAALTIALAALWPQFRAWAGPLPLLLSLTALILVPVTVKSGESLARRVDETALTHRHSDLGHDLLPWTVALSVGAVALFWLSRREARPRRTERPATARLTAVALILLALTGATGSAMQIVRIGHSGAEAAWTEP</sequence>
<feature type="transmembrane region" description="Helical" evidence="1">
    <location>
        <begin position="13"/>
        <end position="34"/>
    </location>
</feature>
<keyword evidence="1" id="KW-1133">Transmembrane helix</keyword>
<dbReference type="Proteomes" id="UP000584670">
    <property type="component" value="Unassembled WGS sequence"/>
</dbReference>
<name>A0A7X1MDY3_9ACTN</name>
<accession>A0A7X1MDY3</accession>
<dbReference type="Pfam" id="PF09990">
    <property type="entry name" value="DUF2231"/>
    <property type="match status" value="1"/>
</dbReference>
<dbReference type="EMBL" id="JACMSF010000077">
    <property type="protein sequence ID" value="MBC2907418.1"/>
    <property type="molecule type" value="Genomic_DNA"/>
</dbReference>
<evidence type="ECO:0000256" key="1">
    <source>
        <dbReference type="SAM" id="Phobius"/>
    </source>
</evidence>
<dbReference type="RefSeq" id="WP_186287366.1">
    <property type="nucleotide sequence ID" value="NZ_JACMSF010000077.1"/>
</dbReference>
<evidence type="ECO:0000313" key="4">
    <source>
        <dbReference type="Proteomes" id="UP000584670"/>
    </source>
</evidence>
<feature type="domain" description="DUF2231" evidence="2">
    <location>
        <begin position="7"/>
        <end position="142"/>
    </location>
</feature>
<feature type="transmembrane region" description="Helical" evidence="1">
    <location>
        <begin position="41"/>
        <end position="61"/>
    </location>
</feature>
<dbReference type="AlphaFoldDB" id="A0A7X1MDY3"/>
<gene>
    <name evidence="3" type="ORF">H4N64_39070</name>
</gene>
<keyword evidence="1" id="KW-0812">Transmembrane</keyword>
<keyword evidence="4" id="KW-1185">Reference proteome</keyword>
<organism evidence="3 4">
    <name type="scientific">Streptomyces cupreus</name>
    <dbReference type="NCBI Taxonomy" id="2759956"/>
    <lineage>
        <taxon>Bacteria</taxon>
        <taxon>Bacillati</taxon>
        <taxon>Actinomycetota</taxon>
        <taxon>Actinomycetes</taxon>
        <taxon>Kitasatosporales</taxon>
        <taxon>Streptomycetaceae</taxon>
        <taxon>Streptomyces</taxon>
    </lineage>
</organism>